<evidence type="ECO:0000256" key="8">
    <source>
        <dbReference type="PIRNR" id="PIRNR000362"/>
    </source>
</evidence>
<gene>
    <name evidence="11" type="ORF">M231_03054</name>
</gene>
<dbReference type="SUPFAM" id="SSF51971">
    <property type="entry name" value="Nucleotide-binding domain"/>
    <property type="match status" value="1"/>
</dbReference>
<dbReference type="VEuPathDB" id="FungiDB:TREMEDRAFT_27417"/>
<evidence type="ECO:0000256" key="3">
    <source>
        <dbReference type="ARBA" id="ARBA00022630"/>
    </source>
</evidence>
<dbReference type="InParanoid" id="A0A4Q1BP80"/>
<evidence type="ECO:0000256" key="4">
    <source>
        <dbReference type="ARBA" id="ARBA00022827"/>
    </source>
</evidence>
<dbReference type="EMBL" id="SDIL01000028">
    <property type="protein sequence ID" value="RXK39699.1"/>
    <property type="molecule type" value="Genomic_DNA"/>
</dbReference>
<dbReference type="GO" id="GO:0005739">
    <property type="term" value="C:mitochondrion"/>
    <property type="evidence" value="ECO:0007669"/>
    <property type="project" value="UniProtKB-SubCell"/>
</dbReference>
<dbReference type="Proteomes" id="UP000289152">
    <property type="component" value="Unassembled WGS sequence"/>
</dbReference>
<protein>
    <recommendedName>
        <fullName evidence="8">NADPH:adrenodoxin oxidoreductase, mitochondrial</fullName>
        <ecNumber evidence="8">1.18.1.6</ecNumber>
    </recommendedName>
</protein>
<dbReference type="InterPro" id="IPR021163">
    <property type="entry name" value="Ferredox_Rdtase_adrenod"/>
</dbReference>
<feature type="binding site" evidence="9">
    <location>
        <position position="59"/>
    </location>
    <ligand>
        <name>FAD</name>
        <dbReference type="ChEBI" id="CHEBI:57692"/>
    </ligand>
</feature>
<sequence>MNRLGQLFTYSTKSTNPENPLKVAIVGAGPSGFYTASRILSTLPFDTSAGQGVEVHMYERLPTPYGLVRYGVAPDHPEVKNCQHKFDELSSDPRFKFFGNVSIGSSPSSTPSLPTPSTALTSYTYPHSLHIPLSSLRPYYTSIVLTYGASLSNSLSSVPGSSSSSNHLKNVWPALSFVSWYNGHPAFSHLQPNLRNIQDVTIVGQGNVALDVARILLKPMSDLENTDMPENVLHTLGESSVKRVRVVGRRGPGQAAFTTKEFREMLKLQNVRYDGVEKGLLKMAEESVKGDRMKSRLIGLMGTKVEGGGKEFILDFLKSPTEFLSSSTVNSLRNMANPMTLNSATEPTSETLATAPTLRNPNLRTEGKIEQESVRGVEWALNELRMDDDGIKAVNTGEKLMTETDMVVESVGYKSEPLLDHLWETPFDNVLGRIKNINGRVVDDQGQVIKGVYAAGWVARGPIGVIASTMSDAYSLSTKIIQDHFNLSPIESSPTLQPKGILNGMTDGSRGEMKEGPLNGLPDELLKGMREGKVVDLKRWERIDKAEIERVRSKGGKKEREKFMKVEDMLAV</sequence>
<keyword evidence="6 8" id="KW-0560">Oxidoreductase</keyword>
<dbReference type="PANTHER" id="PTHR48467">
    <property type="entry name" value="GLUTAMATE SYNTHASE 1 [NADH], CHLOROPLASTIC-LIKE"/>
    <property type="match status" value="1"/>
</dbReference>
<dbReference type="AlphaFoldDB" id="A0A4Q1BP80"/>
<dbReference type="STRING" id="5217.A0A4Q1BP80"/>
<dbReference type="GO" id="GO:0016491">
    <property type="term" value="F:oxidoreductase activity"/>
    <property type="evidence" value="ECO:0007669"/>
    <property type="project" value="UniProtKB-KW"/>
</dbReference>
<evidence type="ECO:0000256" key="2">
    <source>
        <dbReference type="ARBA" id="ARBA00008312"/>
    </source>
</evidence>
<comment type="catalytic activity">
    <reaction evidence="7 8">
        <text>2 reduced [adrenodoxin] + NADP(+) + H(+) = 2 oxidized [adrenodoxin] + NADPH</text>
        <dbReference type="Rhea" id="RHEA:42312"/>
        <dbReference type="Rhea" id="RHEA-COMP:9998"/>
        <dbReference type="Rhea" id="RHEA-COMP:9999"/>
        <dbReference type="ChEBI" id="CHEBI:15378"/>
        <dbReference type="ChEBI" id="CHEBI:33737"/>
        <dbReference type="ChEBI" id="CHEBI:33738"/>
        <dbReference type="ChEBI" id="CHEBI:57783"/>
        <dbReference type="ChEBI" id="CHEBI:58349"/>
        <dbReference type="EC" id="1.18.1.6"/>
    </reaction>
</comment>
<evidence type="ECO:0000313" key="11">
    <source>
        <dbReference type="EMBL" id="RXK39699.1"/>
    </source>
</evidence>
<comment type="caution">
    <text evidence="11">The sequence shown here is derived from an EMBL/GenBank/DDBJ whole genome shotgun (WGS) entry which is preliminary data.</text>
</comment>
<proteinExistence type="inferred from homology"/>
<dbReference type="PIRSF" id="PIRSF000362">
    <property type="entry name" value="FNR"/>
    <property type="match status" value="1"/>
</dbReference>
<evidence type="ECO:0000256" key="9">
    <source>
        <dbReference type="PIRSR" id="PIRSR000362-1"/>
    </source>
</evidence>
<keyword evidence="8" id="KW-0496">Mitochondrion</keyword>
<evidence type="ECO:0000256" key="10">
    <source>
        <dbReference type="PIRSR" id="PIRSR000362-2"/>
    </source>
</evidence>
<accession>A0A4Q1BP80</accession>
<dbReference type="PRINTS" id="PR00368">
    <property type="entry name" value="FADPNR"/>
</dbReference>
<evidence type="ECO:0000313" key="12">
    <source>
        <dbReference type="Proteomes" id="UP000289152"/>
    </source>
</evidence>
<keyword evidence="3 8" id="KW-0285">Flavoprotein</keyword>
<name>A0A4Q1BP80_TREME</name>
<dbReference type="EC" id="1.18.1.6" evidence="8"/>
<keyword evidence="4 8" id="KW-0274">FAD</keyword>
<dbReference type="InterPro" id="IPR055275">
    <property type="entry name" value="Ferredox_Rdtase"/>
</dbReference>
<keyword evidence="5 8" id="KW-0521">NADP</keyword>
<comment type="cofactor">
    <cofactor evidence="1 8 9">
        <name>FAD</name>
        <dbReference type="ChEBI" id="CHEBI:57692"/>
    </cofactor>
</comment>
<organism evidence="11 12">
    <name type="scientific">Tremella mesenterica</name>
    <name type="common">Jelly fungus</name>
    <dbReference type="NCBI Taxonomy" id="5217"/>
    <lineage>
        <taxon>Eukaryota</taxon>
        <taxon>Fungi</taxon>
        <taxon>Dikarya</taxon>
        <taxon>Basidiomycota</taxon>
        <taxon>Agaricomycotina</taxon>
        <taxon>Tremellomycetes</taxon>
        <taxon>Tremellales</taxon>
        <taxon>Tremellaceae</taxon>
        <taxon>Tremella</taxon>
    </lineage>
</organism>
<keyword evidence="12" id="KW-1185">Reference proteome</keyword>
<feature type="binding site" evidence="10">
    <location>
        <begin position="205"/>
        <end position="208"/>
    </location>
    <ligand>
        <name>NADP(+)</name>
        <dbReference type="ChEBI" id="CHEBI:58349"/>
    </ligand>
</feature>
<dbReference type="OrthoDB" id="333024at2759"/>
<evidence type="ECO:0000256" key="6">
    <source>
        <dbReference type="ARBA" id="ARBA00023002"/>
    </source>
</evidence>
<dbReference type="InterPro" id="IPR036188">
    <property type="entry name" value="FAD/NAD-bd_sf"/>
</dbReference>
<feature type="binding site" evidence="10">
    <location>
        <begin position="249"/>
        <end position="250"/>
    </location>
    <ligand>
        <name>NADP(+)</name>
        <dbReference type="ChEBI" id="CHEBI:58349"/>
    </ligand>
</feature>
<dbReference type="FunCoup" id="A0A4Q1BP80">
    <property type="interactions" value="396"/>
</dbReference>
<dbReference type="PANTHER" id="PTHR48467:SF1">
    <property type="entry name" value="GLUTAMATE SYNTHASE 1 [NADH], CHLOROPLASTIC-LIKE"/>
    <property type="match status" value="1"/>
</dbReference>
<feature type="binding site" evidence="9">
    <location>
        <position position="31"/>
    </location>
    <ligand>
        <name>FAD</name>
        <dbReference type="ChEBI" id="CHEBI:57692"/>
    </ligand>
</feature>
<feature type="binding site" evidence="9">
    <location>
        <position position="103"/>
    </location>
    <ligand>
        <name>FAD</name>
        <dbReference type="ChEBI" id="CHEBI:57692"/>
    </ligand>
</feature>
<comment type="subcellular location">
    <subcellularLocation>
        <location evidence="8">Mitochondrion</location>
    </subcellularLocation>
</comment>
<comment type="similarity">
    <text evidence="2 8">Belongs to the ferredoxin--NADP reductase type 1 family.</text>
</comment>
<feature type="binding site" evidence="10">
    <location>
        <position position="261"/>
    </location>
    <ligand>
        <name>NADP(+)</name>
        <dbReference type="ChEBI" id="CHEBI:58349"/>
    </ligand>
</feature>
<evidence type="ECO:0000256" key="1">
    <source>
        <dbReference type="ARBA" id="ARBA00001974"/>
    </source>
</evidence>
<dbReference type="Gene3D" id="3.50.50.60">
    <property type="entry name" value="FAD/NAD(P)-binding domain"/>
    <property type="match status" value="1"/>
</dbReference>
<reference evidence="11 12" key="1">
    <citation type="submission" date="2016-06" db="EMBL/GenBank/DDBJ databases">
        <title>Evolution of pathogenesis and genome organization in the Tremellales.</title>
        <authorList>
            <person name="Cuomo C."/>
            <person name="Litvintseva A."/>
            <person name="Heitman J."/>
            <person name="Chen Y."/>
            <person name="Sun S."/>
            <person name="Springer D."/>
            <person name="Dromer F."/>
            <person name="Young S."/>
            <person name="Zeng Q."/>
            <person name="Chapman S."/>
            <person name="Gujja S."/>
            <person name="Saif S."/>
            <person name="Birren B."/>
        </authorList>
    </citation>
    <scope>NUCLEOTIDE SEQUENCE [LARGE SCALE GENOMIC DNA]</scope>
    <source>
        <strain evidence="11 12">ATCC 28783</strain>
    </source>
</reference>
<evidence type="ECO:0000256" key="7">
    <source>
        <dbReference type="ARBA" id="ARBA00048933"/>
    </source>
</evidence>
<feature type="binding site" evidence="9">
    <location>
        <position position="67"/>
    </location>
    <ligand>
        <name>FAD</name>
        <dbReference type="ChEBI" id="CHEBI:57692"/>
    </ligand>
</feature>
<evidence type="ECO:0000256" key="5">
    <source>
        <dbReference type="ARBA" id="ARBA00022857"/>
    </source>
</evidence>